<sequence>MTHLRKWHTCVNGLAPYKNSRDFSHAVNTRLDSGYIPTPQGFNTCPNLKPTNINTSHSGFTNSNLMQLGIMYITKPNMHLCKVLPLFTLDHRMLAAEHMCLKALLFFVSQNIWFNYLESFVTLNTDYPIANLSSSTTQFPSVLPYYNNVWPSPLAAIPPSHVDLWVKWCVQDAPCMGRTILMRKMTYVQNDICMYKWLDILYGMSLNILRFYQIFL</sequence>
<dbReference type="Proteomes" id="UP000297245">
    <property type="component" value="Unassembled WGS sequence"/>
</dbReference>
<evidence type="ECO:0000313" key="2">
    <source>
        <dbReference type="Proteomes" id="UP000297245"/>
    </source>
</evidence>
<evidence type="ECO:0000313" key="1">
    <source>
        <dbReference type="EMBL" id="THU87117.1"/>
    </source>
</evidence>
<keyword evidence="2" id="KW-1185">Reference proteome</keyword>
<proteinExistence type="predicted"/>
<dbReference type="EMBL" id="ML179464">
    <property type="protein sequence ID" value="THU87117.1"/>
    <property type="molecule type" value="Genomic_DNA"/>
</dbReference>
<name>A0A4S8LDV1_DENBC</name>
<organism evidence="1 2">
    <name type="scientific">Dendrothele bispora (strain CBS 962.96)</name>
    <dbReference type="NCBI Taxonomy" id="1314807"/>
    <lineage>
        <taxon>Eukaryota</taxon>
        <taxon>Fungi</taxon>
        <taxon>Dikarya</taxon>
        <taxon>Basidiomycota</taxon>
        <taxon>Agaricomycotina</taxon>
        <taxon>Agaricomycetes</taxon>
        <taxon>Agaricomycetidae</taxon>
        <taxon>Agaricales</taxon>
        <taxon>Agaricales incertae sedis</taxon>
        <taxon>Dendrothele</taxon>
    </lineage>
</organism>
<protein>
    <submittedName>
        <fullName evidence="1">Uncharacterized protein</fullName>
    </submittedName>
</protein>
<accession>A0A4S8LDV1</accession>
<gene>
    <name evidence="1" type="ORF">K435DRAFT_804602</name>
</gene>
<dbReference type="AlphaFoldDB" id="A0A4S8LDV1"/>
<reference evidence="1 2" key="1">
    <citation type="journal article" date="2019" name="Nat. Ecol. Evol.">
        <title>Megaphylogeny resolves global patterns of mushroom evolution.</title>
        <authorList>
            <person name="Varga T."/>
            <person name="Krizsan K."/>
            <person name="Foldi C."/>
            <person name="Dima B."/>
            <person name="Sanchez-Garcia M."/>
            <person name="Sanchez-Ramirez S."/>
            <person name="Szollosi G.J."/>
            <person name="Szarkandi J.G."/>
            <person name="Papp V."/>
            <person name="Albert L."/>
            <person name="Andreopoulos W."/>
            <person name="Angelini C."/>
            <person name="Antonin V."/>
            <person name="Barry K.W."/>
            <person name="Bougher N.L."/>
            <person name="Buchanan P."/>
            <person name="Buyck B."/>
            <person name="Bense V."/>
            <person name="Catcheside P."/>
            <person name="Chovatia M."/>
            <person name="Cooper J."/>
            <person name="Damon W."/>
            <person name="Desjardin D."/>
            <person name="Finy P."/>
            <person name="Geml J."/>
            <person name="Haridas S."/>
            <person name="Hughes K."/>
            <person name="Justo A."/>
            <person name="Karasinski D."/>
            <person name="Kautmanova I."/>
            <person name="Kiss B."/>
            <person name="Kocsube S."/>
            <person name="Kotiranta H."/>
            <person name="LaButti K.M."/>
            <person name="Lechner B.E."/>
            <person name="Liimatainen K."/>
            <person name="Lipzen A."/>
            <person name="Lukacs Z."/>
            <person name="Mihaltcheva S."/>
            <person name="Morgado L.N."/>
            <person name="Niskanen T."/>
            <person name="Noordeloos M.E."/>
            <person name="Ohm R.A."/>
            <person name="Ortiz-Santana B."/>
            <person name="Ovrebo C."/>
            <person name="Racz N."/>
            <person name="Riley R."/>
            <person name="Savchenko A."/>
            <person name="Shiryaev A."/>
            <person name="Soop K."/>
            <person name="Spirin V."/>
            <person name="Szebenyi C."/>
            <person name="Tomsovsky M."/>
            <person name="Tulloss R.E."/>
            <person name="Uehling J."/>
            <person name="Grigoriev I.V."/>
            <person name="Vagvolgyi C."/>
            <person name="Papp T."/>
            <person name="Martin F.M."/>
            <person name="Miettinen O."/>
            <person name="Hibbett D.S."/>
            <person name="Nagy L.G."/>
        </authorList>
    </citation>
    <scope>NUCLEOTIDE SEQUENCE [LARGE SCALE GENOMIC DNA]</scope>
    <source>
        <strain evidence="1 2">CBS 962.96</strain>
    </source>
</reference>